<evidence type="ECO:0000313" key="1">
    <source>
        <dbReference type="EMBL" id="XBO38210.1"/>
    </source>
</evidence>
<accession>A0AAU7JDJ1</accession>
<gene>
    <name evidence="1" type="ORF">ABEG18_21275</name>
</gene>
<proteinExistence type="predicted"/>
<name>A0AAU7JDJ1_9HYPH</name>
<dbReference type="RefSeq" id="WP_406855049.1">
    <property type="nucleotide sequence ID" value="NZ_CP157484.1"/>
</dbReference>
<protein>
    <submittedName>
        <fullName evidence="1">Uncharacterized protein</fullName>
    </submittedName>
</protein>
<dbReference type="AlphaFoldDB" id="A0AAU7JDJ1"/>
<sequence length="70" mass="7842">MSKRHPSGRPLGKRKIGVSTHVRWPREGFVNSRLGQTPDLAGGFGFRMPEATHEHLHHVALARRNAHGKD</sequence>
<organism evidence="1">
    <name type="scientific">Alsobacter sp. KACC 23698</name>
    <dbReference type="NCBI Taxonomy" id="3149229"/>
    <lineage>
        <taxon>Bacteria</taxon>
        <taxon>Pseudomonadati</taxon>
        <taxon>Pseudomonadota</taxon>
        <taxon>Alphaproteobacteria</taxon>
        <taxon>Hyphomicrobiales</taxon>
        <taxon>Alsobacteraceae</taxon>
        <taxon>Alsobacter</taxon>
    </lineage>
</organism>
<reference evidence="1" key="1">
    <citation type="submission" date="2024-05" db="EMBL/GenBank/DDBJ databases">
        <authorList>
            <person name="Kim S."/>
            <person name="Heo J."/>
            <person name="Choi H."/>
            <person name="Choi Y."/>
            <person name="Kwon S.-W."/>
            <person name="Kim Y."/>
        </authorList>
    </citation>
    <scope>NUCLEOTIDE SEQUENCE</scope>
    <source>
        <strain evidence="1">KACC 23698</strain>
    </source>
</reference>
<dbReference type="EMBL" id="CP157484">
    <property type="protein sequence ID" value="XBO38210.1"/>
    <property type="molecule type" value="Genomic_DNA"/>
</dbReference>